<comment type="caution">
    <text evidence="1">The sequence shown here is derived from an EMBL/GenBank/DDBJ whole genome shotgun (WGS) entry which is preliminary data.</text>
</comment>
<dbReference type="OrthoDB" id="1495203at2"/>
<accession>A0A328JZI8</accession>
<dbReference type="RefSeq" id="WP_034823470.1">
    <property type="nucleotide sequence ID" value="NZ_AWFA01000001.1"/>
</dbReference>
<evidence type="ECO:0000313" key="1">
    <source>
        <dbReference type="EMBL" id="RAN36192.1"/>
    </source>
</evidence>
<proteinExistence type="predicted"/>
<keyword evidence="2" id="KW-1185">Reference proteome</keyword>
<organism evidence="1 2">
    <name type="scientific">Hyphomonas pacifica</name>
    <dbReference type="NCBI Taxonomy" id="1280941"/>
    <lineage>
        <taxon>Bacteria</taxon>
        <taxon>Pseudomonadati</taxon>
        <taxon>Pseudomonadota</taxon>
        <taxon>Alphaproteobacteria</taxon>
        <taxon>Hyphomonadales</taxon>
        <taxon>Hyphomonadaceae</taxon>
        <taxon>Hyphomonas</taxon>
    </lineage>
</organism>
<sequence>MKYRVQAIGKEFSDQAIKTLETKLNNAHEKGYRFHSVMEVQQPGCGGLGTPTITYLAIFEQVEPDSPPLN</sequence>
<accession>A0A062U8J7</accession>
<dbReference type="EMBL" id="AWFB01000001">
    <property type="protein sequence ID" value="RAN36192.1"/>
    <property type="molecule type" value="Genomic_DNA"/>
</dbReference>
<dbReference type="STRING" id="1280941.HY2_00055"/>
<evidence type="ECO:0000313" key="2">
    <source>
        <dbReference type="Proteomes" id="UP000249123"/>
    </source>
</evidence>
<name>A0A062U8J7_9PROT</name>
<protein>
    <submittedName>
        <fullName evidence="1">Uncharacterized protein</fullName>
    </submittedName>
</protein>
<dbReference type="Proteomes" id="UP000249123">
    <property type="component" value="Unassembled WGS sequence"/>
</dbReference>
<gene>
    <name evidence="1" type="ORF">HY3_01015</name>
</gene>
<reference evidence="1 2" key="1">
    <citation type="submission" date="2013-04" db="EMBL/GenBank/DDBJ databases">
        <title>Hyphomonas sp. T24B3 Genome Sequencing.</title>
        <authorList>
            <person name="Lai Q."/>
            <person name="Shao Z."/>
        </authorList>
    </citation>
    <scope>NUCLEOTIDE SEQUENCE [LARGE SCALE GENOMIC DNA]</scope>
    <source>
        <strain evidence="1 2">T24B3</strain>
    </source>
</reference>
<dbReference type="AlphaFoldDB" id="A0A062U8J7"/>